<dbReference type="RefSeq" id="WP_113950553.1">
    <property type="nucleotide sequence ID" value="NZ_QNQU01000018.1"/>
</dbReference>
<organism evidence="2 3">
    <name type="scientific">Pedobacter miscanthi</name>
    <dbReference type="NCBI Taxonomy" id="2259170"/>
    <lineage>
        <taxon>Bacteria</taxon>
        <taxon>Pseudomonadati</taxon>
        <taxon>Bacteroidota</taxon>
        <taxon>Sphingobacteriia</taxon>
        <taxon>Sphingobacteriales</taxon>
        <taxon>Sphingobacteriaceae</taxon>
        <taxon>Pedobacter</taxon>
    </lineage>
</organism>
<dbReference type="EMBL" id="QNQU01000018">
    <property type="protein sequence ID" value="RBQ04057.1"/>
    <property type="molecule type" value="Genomic_DNA"/>
</dbReference>
<comment type="caution">
    <text evidence="2">The sequence shown here is derived from an EMBL/GenBank/DDBJ whole genome shotgun (WGS) entry which is preliminary data.</text>
</comment>
<dbReference type="SUPFAM" id="SSF52317">
    <property type="entry name" value="Class I glutamine amidotransferase-like"/>
    <property type="match status" value="1"/>
</dbReference>
<protein>
    <submittedName>
        <fullName evidence="2">ThuA domain-containing protein</fullName>
    </submittedName>
</protein>
<gene>
    <name evidence="2" type="ORF">DRW42_19775</name>
</gene>
<dbReference type="OrthoDB" id="3296611at2"/>
<reference evidence="2 3" key="1">
    <citation type="submission" date="2018-07" db="EMBL/GenBank/DDBJ databases">
        <title>A draft genome of a endophytic bacteria, a new species of Pedobacter.</title>
        <authorList>
            <person name="Zhang Z.D."/>
            <person name="Chen Z.J."/>
        </authorList>
    </citation>
    <scope>NUCLEOTIDE SEQUENCE [LARGE SCALE GENOMIC DNA]</scope>
    <source>
        <strain evidence="2 3">RS10</strain>
    </source>
</reference>
<dbReference type="Gene3D" id="3.40.50.880">
    <property type="match status" value="1"/>
</dbReference>
<dbReference type="PANTHER" id="PTHR40469:SF2">
    <property type="entry name" value="GALACTOSE-BINDING DOMAIN-LIKE SUPERFAMILY PROTEIN"/>
    <property type="match status" value="1"/>
</dbReference>
<dbReference type="Proteomes" id="UP000252081">
    <property type="component" value="Unassembled WGS sequence"/>
</dbReference>
<sequence>MKSIFYKQLILGLALLLFTISNLKAQYRPKFKVLAFYSKTVESAHVNFADDAIRFFKDLTIGKTFVFDITTNMDDMNDEKVKDYQLVMMLNDFPTSDAQKLAFQKYMENGGGWMGFHVAAYNDRTTKWPWFVDFLGGGVFDRNSWPPLPAKLVVEDNKHPITKALPKTFIAPANEWYQWKPSPRERKNVKVLVSLSQDNYPLGLKDILPSGDTPVVWTNTDYRMIYLNMGHGSEIFKDATQNKLIIDAFRWVVASDKKGNVFNR</sequence>
<dbReference type="InterPro" id="IPR029062">
    <property type="entry name" value="Class_I_gatase-like"/>
</dbReference>
<keyword evidence="3" id="KW-1185">Reference proteome</keyword>
<dbReference type="AlphaFoldDB" id="A0A366KQY2"/>
<accession>A0A366KQY2</accession>
<evidence type="ECO:0000313" key="2">
    <source>
        <dbReference type="EMBL" id="RBQ04057.1"/>
    </source>
</evidence>
<feature type="domain" description="ThuA-like" evidence="1">
    <location>
        <begin position="36"/>
        <end position="252"/>
    </location>
</feature>
<proteinExistence type="predicted"/>
<evidence type="ECO:0000259" key="1">
    <source>
        <dbReference type="Pfam" id="PF06283"/>
    </source>
</evidence>
<dbReference type="InterPro" id="IPR029010">
    <property type="entry name" value="ThuA-like"/>
</dbReference>
<dbReference type="PANTHER" id="PTHR40469">
    <property type="entry name" value="SECRETED GLYCOSYL HYDROLASE"/>
    <property type="match status" value="1"/>
</dbReference>
<dbReference type="Pfam" id="PF06283">
    <property type="entry name" value="ThuA"/>
    <property type="match status" value="1"/>
</dbReference>
<evidence type="ECO:0000313" key="3">
    <source>
        <dbReference type="Proteomes" id="UP000252081"/>
    </source>
</evidence>
<name>A0A366KQY2_9SPHI</name>